<dbReference type="InterPro" id="IPR025665">
    <property type="entry name" value="Beta-barrel_OMP_2"/>
</dbReference>
<proteinExistence type="predicted"/>
<dbReference type="Pfam" id="PF13568">
    <property type="entry name" value="OMP_b-brl_2"/>
    <property type="match status" value="1"/>
</dbReference>
<gene>
    <name evidence="3" type="ORF">GS399_10630</name>
</gene>
<feature type="signal peptide" evidence="1">
    <location>
        <begin position="1"/>
        <end position="19"/>
    </location>
</feature>
<evidence type="ECO:0000313" key="3">
    <source>
        <dbReference type="EMBL" id="MXV51426.1"/>
    </source>
</evidence>
<evidence type="ECO:0000313" key="4">
    <source>
        <dbReference type="Proteomes" id="UP000466586"/>
    </source>
</evidence>
<protein>
    <submittedName>
        <fullName evidence="3">Outer membrane beta-barrel protein</fullName>
    </submittedName>
</protein>
<organism evidence="3 4">
    <name type="scientific">Hufsiella arboris</name>
    <dbReference type="NCBI Taxonomy" id="2695275"/>
    <lineage>
        <taxon>Bacteria</taxon>
        <taxon>Pseudomonadati</taxon>
        <taxon>Bacteroidota</taxon>
        <taxon>Sphingobacteriia</taxon>
        <taxon>Sphingobacteriales</taxon>
        <taxon>Sphingobacteriaceae</taxon>
        <taxon>Hufsiella</taxon>
    </lineage>
</organism>
<feature type="domain" description="Outer membrane protein beta-barrel" evidence="2">
    <location>
        <begin position="18"/>
        <end position="196"/>
    </location>
</feature>
<dbReference type="EMBL" id="WVHT01000004">
    <property type="protein sequence ID" value="MXV51426.1"/>
    <property type="molecule type" value="Genomic_DNA"/>
</dbReference>
<sequence length="221" mass="23253">MKRLFILAAAAIISGTAFSQTTSTTMTGSQARIGVKAGVNLATYSGKNNYDVDWKNNTGFNLTVFGDFGVGNNFFIQPGISLQNKGGKLEGGGAEFKQTAMAIGVPLNAVLRIPTGEAGAFQINAGPYIDFNIAGKNKGTYTGGGITSDGESDLNFGSNIDDDLKTIDFGVNAGLAYRFSNGFLIGGQYGWGLTNLVPDDKRVGDDKLENRVISLSVGYSF</sequence>
<evidence type="ECO:0000259" key="2">
    <source>
        <dbReference type="Pfam" id="PF13568"/>
    </source>
</evidence>
<comment type="caution">
    <text evidence="3">The sequence shown here is derived from an EMBL/GenBank/DDBJ whole genome shotgun (WGS) entry which is preliminary data.</text>
</comment>
<dbReference type="AlphaFoldDB" id="A0A7K1YA08"/>
<keyword evidence="4" id="KW-1185">Reference proteome</keyword>
<dbReference type="Proteomes" id="UP000466586">
    <property type="component" value="Unassembled WGS sequence"/>
</dbReference>
<accession>A0A7K1YA08</accession>
<reference evidence="3 4" key="1">
    <citation type="submission" date="2019-11" db="EMBL/GenBank/DDBJ databases">
        <title>Pedobacter sp. HMF7647 Genome sequencing and assembly.</title>
        <authorList>
            <person name="Kang H."/>
            <person name="Kim H."/>
            <person name="Joh K."/>
        </authorList>
    </citation>
    <scope>NUCLEOTIDE SEQUENCE [LARGE SCALE GENOMIC DNA]</scope>
    <source>
        <strain evidence="3 4">HMF7647</strain>
    </source>
</reference>
<evidence type="ECO:0000256" key="1">
    <source>
        <dbReference type="SAM" id="SignalP"/>
    </source>
</evidence>
<feature type="chain" id="PRO_5029509406" evidence="1">
    <location>
        <begin position="20"/>
        <end position="221"/>
    </location>
</feature>
<dbReference type="RefSeq" id="WP_160844595.1">
    <property type="nucleotide sequence ID" value="NZ_WVHT01000004.1"/>
</dbReference>
<name>A0A7K1YA08_9SPHI</name>
<keyword evidence="1" id="KW-0732">Signal</keyword>